<organism evidence="6 7">
    <name type="scientific">Boothiomyces macroporosus</name>
    <dbReference type="NCBI Taxonomy" id="261099"/>
    <lineage>
        <taxon>Eukaryota</taxon>
        <taxon>Fungi</taxon>
        <taxon>Fungi incertae sedis</taxon>
        <taxon>Chytridiomycota</taxon>
        <taxon>Chytridiomycota incertae sedis</taxon>
        <taxon>Chytridiomycetes</taxon>
        <taxon>Rhizophydiales</taxon>
        <taxon>Terramycetaceae</taxon>
        <taxon>Boothiomyces</taxon>
    </lineage>
</organism>
<evidence type="ECO:0000313" key="7">
    <source>
        <dbReference type="Proteomes" id="UP001210925"/>
    </source>
</evidence>
<evidence type="ECO:0000256" key="2">
    <source>
        <dbReference type="ARBA" id="ARBA00022454"/>
    </source>
</evidence>
<dbReference type="GO" id="GO:0010521">
    <property type="term" value="F:telomerase inhibitor activity"/>
    <property type="evidence" value="ECO:0007669"/>
    <property type="project" value="TreeGrafter"/>
</dbReference>
<accession>A0AAD5Y6H1</accession>
<dbReference type="SUPFAM" id="SSF50249">
    <property type="entry name" value="Nucleic acid-binding proteins"/>
    <property type="match status" value="2"/>
</dbReference>
<keyword evidence="4" id="KW-0238">DNA-binding</keyword>
<reference evidence="6" key="1">
    <citation type="submission" date="2020-05" db="EMBL/GenBank/DDBJ databases">
        <title>Phylogenomic resolution of chytrid fungi.</title>
        <authorList>
            <person name="Stajich J.E."/>
            <person name="Amses K."/>
            <person name="Simmons R."/>
            <person name="Seto K."/>
            <person name="Myers J."/>
            <person name="Bonds A."/>
            <person name="Quandt C.A."/>
            <person name="Barry K."/>
            <person name="Liu P."/>
            <person name="Grigoriev I."/>
            <person name="Longcore J.E."/>
            <person name="James T.Y."/>
        </authorList>
    </citation>
    <scope>NUCLEOTIDE SEQUENCE</scope>
    <source>
        <strain evidence="6">PLAUS21</strain>
    </source>
</reference>
<feature type="domain" description="Telomeric single stranded DNA binding POT1/Cdc13" evidence="5">
    <location>
        <begin position="25"/>
        <end position="150"/>
    </location>
</feature>
<evidence type="ECO:0000259" key="5">
    <source>
        <dbReference type="SMART" id="SM00976"/>
    </source>
</evidence>
<keyword evidence="7" id="KW-1185">Reference proteome</keyword>
<dbReference type="EMBL" id="JADGKB010000002">
    <property type="protein sequence ID" value="KAJ3262271.1"/>
    <property type="molecule type" value="Genomic_DNA"/>
</dbReference>
<keyword evidence="3" id="KW-0779">Telomere</keyword>
<dbReference type="InterPro" id="IPR028389">
    <property type="entry name" value="POT1"/>
</dbReference>
<gene>
    <name evidence="6" type="ORF">HK103_002684</name>
</gene>
<name>A0AAD5Y6H1_9FUNG</name>
<dbReference type="GO" id="GO:0000783">
    <property type="term" value="C:nuclear telomere cap complex"/>
    <property type="evidence" value="ECO:0007669"/>
    <property type="project" value="TreeGrafter"/>
</dbReference>
<comment type="subcellular location">
    <subcellularLocation>
        <location evidence="1">Chromosome</location>
        <location evidence="1">Telomere</location>
    </subcellularLocation>
</comment>
<dbReference type="GO" id="GO:0098505">
    <property type="term" value="F:G-rich strand telomeric DNA binding"/>
    <property type="evidence" value="ECO:0007669"/>
    <property type="project" value="TreeGrafter"/>
</dbReference>
<comment type="caution">
    <text evidence="6">The sequence shown here is derived from an EMBL/GenBank/DDBJ whole genome shotgun (WGS) entry which is preliminary data.</text>
</comment>
<evidence type="ECO:0000256" key="4">
    <source>
        <dbReference type="ARBA" id="ARBA00023125"/>
    </source>
</evidence>
<dbReference type="Pfam" id="PF02765">
    <property type="entry name" value="POT1"/>
    <property type="match status" value="1"/>
</dbReference>
<dbReference type="SMART" id="SM00976">
    <property type="entry name" value="Telo_bind"/>
    <property type="match status" value="1"/>
</dbReference>
<protein>
    <recommendedName>
        <fullName evidence="5">Telomeric single stranded DNA binding POT1/Cdc13 domain-containing protein</fullName>
    </recommendedName>
</protein>
<dbReference type="AlphaFoldDB" id="A0AAD5Y6H1"/>
<evidence type="ECO:0000256" key="1">
    <source>
        <dbReference type="ARBA" id="ARBA00004574"/>
    </source>
</evidence>
<dbReference type="GO" id="GO:0032210">
    <property type="term" value="P:regulation of telomere maintenance via telomerase"/>
    <property type="evidence" value="ECO:0007669"/>
    <property type="project" value="TreeGrafter"/>
</dbReference>
<dbReference type="InterPro" id="IPR012340">
    <property type="entry name" value="NA-bd_OB-fold"/>
</dbReference>
<dbReference type="InterPro" id="IPR011564">
    <property type="entry name" value="Telomer_end-bd_POT1/Cdc13"/>
</dbReference>
<sequence>MNGIDSVQYQLLVSNANQNESQVPVRYLSKLSQHMNERVILFAIVTSIKPPFKTKGTDYSMSLVVHDPTLPATSDGLSINMFDSDMEKFGQLKSGDIVSHFGTKIQAVINKRKEGSVVSVDKIELNDQEREIVAILSKFKGPVRQEKVYSSVRPVTLIKDIVPNGYYDFFGKKGHGCILLGMTDFTANPLLQISQDQIPYNNPVKVPNDMLVVVTCWDLRCNIELGMYVSVRNARSKLDLAERLEMVVHEDTRYMDRLPIKEADRTNEREKDVLQNVGPHETIKLEAQSTVKYPAAVIAQPRSNANTFTSIKDVKACTESKKFRVKVRIVDYMPFKLEWFTRPYCQYCNQALNLIEGVTEYTCPTCNDQIGEYIFLFSLLVTDDNQHFIPLIFSEMQIEFLEEFYPVPMMNDNEVVGQLRERLGKYITFVGLDRIKDSAEMECLIKSFYVDHKDGQVQRYKFLSLLNK</sequence>
<proteinExistence type="predicted"/>
<dbReference type="Gene3D" id="2.40.50.140">
    <property type="entry name" value="Nucleic acid-binding proteins"/>
    <property type="match status" value="3"/>
</dbReference>
<dbReference type="GO" id="GO:0016233">
    <property type="term" value="P:telomere capping"/>
    <property type="evidence" value="ECO:0007669"/>
    <property type="project" value="TreeGrafter"/>
</dbReference>
<keyword evidence="2" id="KW-0158">Chromosome</keyword>
<dbReference type="Proteomes" id="UP001210925">
    <property type="component" value="Unassembled WGS sequence"/>
</dbReference>
<evidence type="ECO:0000256" key="3">
    <source>
        <dbReference type="ARBA" id="ARBA00022895"/>
    </source>
</evidence>
<dbReference type="PANTHER" id="PTHR14513:SF0">
    <property type="entry name" value="PROTECTION OF TELOMERES PROTEIN 1"/>
    <property type="match status" value="1"/>
</dbReference>
<dbReference type="PANTHER" id="PTHR14513">
    <property type="entry name" value="PROTECTION OF TELOMERES 1"/>
    <property type="match status" value="1"/>
</dbReference>
<evidence type="ECO:0000313" key="6">
    <source>
        <dbReference type="EMBL" id="KAJ3262271.1"/>
    </source>
</evidence>